<comment type="similarity">
    <text evidence="2">Belongs to the bacterial solute-binding protein 5 family.</text>
</comment>
<evidence type="ECO:0000313" key="5">
    <source>
        <dbReference type="EMBL" id="MRH20362.1"/>
    </source>
</evidence>
<dbReference type="PIRSF" id="PIRSF002741">
    <property type="entry name" value="MppA"/>
    <property type="match status" value="1"/>
</dbReference>
<dbReference type="GO" id="GO:0030288">
    <property type="term" value="C:outer membrane-bounded periplasmic space"/>
    <property type="evidence" value="ECO:0007669"/>
    <property type="project" value="UniProtKB-ARBA"/>
</dbReference>
<dbReference type="InterPro" id="IPR039424">
    <property type="entry name" value="SBP_5"/>
</dbReference>
<reference evidence="5 6" key="1">
    <citation type="submission" date="2019-11" db="EMBL/GenBank/DDBJ databases">
        <title>Draft Whole-Genome sequence of the marine photosynthetic bacterium Rhodovulum strictum DSM 11289.</title>
        <authorList>
            <person name="Kyndt J.A."/>
            <person name="Meyer T.E."/>
        </authorList>
    </citation>
    <scope>NUCLEOTIDE SEQUENCE [LARGE SCALE GENOMIC DNA]</scope>
    <source>
        <strain evidence="5 6">DSM 11289</strain>
    </source>
</reference>
<keyword evidence="6" id="KW-1185">Reference proteome</keyword>
<dbReference type="InterPro" id="IPR030678">
    <property type="entry name" value="Peptide/Ni-bd"/>
</dbReference>
<dbReference type="InterPro" id="IPR000914">
    <property type="entry name" value="SBP_5_dom"/>
</dbReference>
<dbReference type="AlphaFoldDB" id="A0A844BH34"/>
<dbReference type="GO" id="GO:0043190">
    <property type="term" value="C:ATP-binding cassette (ABC) transporter complex"/>
    <property type="evidence" value="ECO:0007669"/>
    <property type="project" value="InterPro"/>
</dbReference>
<protein>
    <submittedName>
        <fullName evidence="5">Diguanylate cyclase</fullName>
    </submittedName>
</protein>
<dbReference type="Proteomes" id="UP000466730">
    <property type="component" value="Unassembled WGS sequence"/>
</dbReference>
<gene>
    <name evidence="5" type="ORF">GH815_05100</name>
</gene>
<sequence>MTRPGPKPHAAALLYAREYRAGLMDRRTFLARATALGVAIPVAHGLIGLPAPARAGARPRAGGTLRIQMDCHAPTDPRRYDRSDLANATRGIAEYLVEVQPDGALRPMLLAGWRVNGEATEYLLNLRPGVMWNNGAPFTAEDVEANILGWCDASVPGNSMAARMAALMQGGRAAPGAVEVLDRHSLRLRLGKPDGTLMLGMADYPAAIQHRDLIGTPVLEHGIGTGAFRIDEVRPGERIVLSRNPDHGYWGAAYLDRAEFLDHGPDPAAWLAGARADAFDMTHETVSGFVDAFTALGWVESTVATSSTVVIRPNREAEVNGIRPYADPRVRRALALAVDNAIALELGLAGRGQVSTNNYHVAQGVHPDHADFPPHERNIPEARRLMEAAGMTGFEHDLVSLDDDYRRNTADAVAAQLRDAGFRVKRTLLPTAGFWAGWTGYPFSATDWNHRETGIQLLNLGYRSDAAWNETGFRDAAFDALLDKATAIADSTARRAVMGELQRRMVEDGTAIIPYWRALCRHHRPGLAGAGMHPKFEINIHHLGWT</sequence>
<comment type="caution">
    <text evidence="5">The sequence shown here is derived from an EMBL/GenBank/DDBJ whole genome shotgun (WGS) entry which is preliminary data.</text>
</comment>
<dbReference type="PANTHER" id="PTHR30290:SF38">
    <property type="entry name" value="D,D-DIPEPTIDE-BINDING PERIPLASMIC PROTEIN DDPA-RELATED"/>
    <property type="match status" value="1"/>
</dbReference>
<accession>A0A844BH34</accession>
<comment type="subcellular location">
    <subcellularLocation>
        <location evidence="1">Periplasm</location>
    </subcellularLocation>
</comment>
<dbReference type="Gene3D" id="3.40.190.10">
    <property type="entry name" value="Periplasmic binding protein-like II"/>
    <property type="match status" value="1"/>
</dbReference>
<evidence type="ECO:0000259" key="4">
    <source>
        <dbReference type="Pfam" id="PF00496"/>
    </source>
</evidence>
<dbReference type="GO" id="GO:1904680">
    <property type="term" value="F:peptide transmembrane transporter activity"/>
    <property type="evidence" value="ECO:0007669"/>
    <property type="project" value="TreeGrafter"/>
</dbReference>
<dbReference type="Pfam" id="PF00496">
    <property type="entry name" value="SBP_bac_5"/>
    <property type="match status" value="1"/>
</dbReference>
<dbReference type="PANTHER" id="PTHR30290">
    <property type="entry name" value="PERIPLASMIC BINDING COMPONENT OF ABC TRANSPORTER"/>
    <property type="match status" value="1"/>
</dbReference>
<organism evidence="5 6">
    <name type="scientific">Rhodovulum strictum</name>
    <dbReference type="NCBI Taxonomy" id="58314"/>
    <lineage>
        <taxon>Bacteria</taxon>
        <taxon>Pseudomonadati</taxon>
        <taxon>Pseudomonadota</taxon>
        <taxon>Alphaproteobacteria</taxon>
        <taxon>Rhodobacterales</taxon>
        <taxon>Paracoccaceae</taxon>
        <taxon>Rhodovulum</taxon>
    </lineage>
</organism>
<keyword evidence="3" id="KW-0732">Signal</keyword>
<dbReference type="EMBL" id="WJPO01000005">
    <property type="protein sequence ID" value="MRH20362.1"/>
    <property type="molecule type" value="Genomic_DNA"/>
</dbReference>
<dbReference type="GO" id="GO:0015833">
    <property type="term" value="P:peptide transport"/>
    <property type="evidence" value="ECO:0007669"/>
    <property type="project" value="TreeGrafter"/>
</dbReference>
<evidence type="ECO:0000313" key="6">
    <source>
        <dbReference type="Proteomes" id="UP000466730"/>
    </source>
</evidence>
<dbReference type="CDD" id="cd08503">
    <property type="entry name" value="PBP2_NikA_DppA_OppA_like_17"/>
    <property type="match status" value="1"/>
</dbReference>
<evidence type="ECO:0000256" key="1">
    <source>
        <dbReference type="ARBA" id="ARBA00004418"/>
    </source>
</evidence>
<dbReference type="RefSeq" id="WP_153747677.1">
    <property type="nucleotide sequence ID" value="NZ_BAAADI010000026.1"/>
</dbReference>
<evidence type="ECO:0000256" key="3">
    <source>
        <dbReference type="ARBA" id="ARBA00022729"/>
    </source>
</evidence>
<evidence type="ECO:0000256" key="2">
    <source>
        <dbReference type="ARBA" id="ARBA00005695"/>
    </source>
</evidence>
<dbReference type="Gene3D" id="3.10.105.10">
    <property type="entry name" value="Dipeptide-binding Protein, Domain 3"/>
    <property type="match status" value="1"/>
</dbReference>
<feature type="domain" description="Solute-binding protein family 5" evidence="4">
    <location>
        <begin position="105"/>
        <end position="441"/>
    </location>
</feature>
<proteinExistence type="inferred from homology"/>
<dbReference type="PROSITE" id="PS51318">
    <property type="entry name" value="TAT"/>
    <property type="match status" value="1"/>
</dbReference>
<name>A0A844BH34_9RHOB</name>
<dbReference type="InterPro" id="IPR006311">
    <property type="entry name" value="TAT_signal"/>
</dbReference>
<dbReference type="SUPFAM" id="SSF53850">
    <property type="entry name" value="Periplasmic binding protein-like II"/>
    <property type="match status" value="1"/>
</dbReference>
<dbReference type="OrthoDB" id="9803988at2"/>